<feature type="chain" id="PRO_5042903554" evidence="1">
    <location>
        <begin position="24"/>
        <end position="115"/>
    </location>
</feature>
<keyword evidence="4" id="KW-1185">Reference proteome</keyword>
<evidence type="ECO:0000313" key="3">
    <source>
        <dbReference type="EMBL" id="WOK94562.1"/>
    </source>
</evidence>
<name>A0AAQ3JT38_9LILI</name>
<organism evidence="3 4">
    <name type="scientific">Canna indica</name>
    <name type="common">Indian-shot</name>
    <dbReference type="NCBI Taxonomy" id="4628"/>
    <lineage>
        <taxon>Eukaryota</taxon>
        <taxon>Viridiplantae</taxon>
        <taxon>Streptophyta</taxon>
        <taxon>Embryophyta</taxon>
        <taxon>Tracheophyta</taxon>
        <taxon>Spermatophyta</taxon>
        <taxon>Magnoliopsida</taxon>
        <taxon>Liliopsida</taxon>
        <taxon>Zingiberales</taxon>
        <taxon>Cannaceae</taxon>
        <taxon>Canna</taxon>
    </lineage>
</organism>
<protein>
    <submittedName>
        <fullName evidence="3">Subtilisin-like protease SBT3.11</fullName>
    </submittedName>
</protein>
<dbReference type="InterPro" id="IPR010259">
    <property type="entry name" value="S8pro/Inhibitor_I9"/>
</dbReference>
<evidence type="ECO:0000256" key="1">
    <source>
        <dbReference type="SAM" id="SignalP"/>
    </source>
</evidence>
<keyword evidence="3" id="KW-0378">Hydrolase</keyword>
<dbReference type="Gene3D" id="3.30.70.80">
    <property type="entry name" value="Peptidase S8 propeptide/proteinase inhibitor I9"/>
    <property type="match status" value="1"/>
</dbReference>
<feature type="domain" description="Inhibitor I9" evidence="2">
    <location>
        <begin position="32"/>
        <end position="107"/>
    </location>
</feature>
<dbReference type="AlphaFoldDB" id="A0AAQ3JT38"/>
<evidence type="ECO:0000313" key="4">
    <source>
        <dbReference type="Proteomes" id="UP001327560"/>
    </source>
</evidence>
<accession>A0AAQ3JT38</accession>
<dbReference type="Pfam" id="PF05922">
    <property type="entry name" value="Inhibitor_I9"/>
    <property type="match status" value="1"/>
</dbReference>
<keyword evidence="1" id="KW-0732">Signal</keyword>
<sequence length="115" mass="12449">MELSRIVLFVVAATFFFSVSVSPSKEISNASVYIVYVQYPEGAQPEAFHLNTLAAVLGSRAAAEDALIFHYKYAASGFAARLTPEQAQALRKQPGVLNVLPSVTYHLLGKSMSIV</sequence>
<evidence type="ECO:0000259" key="2">
    <source>
        <dbReference type="Pfam" id="PF05922"/>
    </source>
</evidence>
<gene>
    <name evidence="3" type="ORF">Cni_G03266</name>
</gene>
<reference evidence="3 4" key="1">
    <citation type="submission" date="2023-10" db="EMBL/GenBank/DDBJ databases">
        <title>Chromosome-scale genome assembly provides insights into flower coloration mechanisms of Canna indica.</title>
        <authorList>
            <person name="Li C."/>
        </authorList>
    </citation>
    <scope>NUCLEOTIDE SEQUENCE [LARGE SCALE GENOMIC DNA]</scope>
    <source>
        <tissue evidence="3">Flower</tissue>
    </source>
</reference>
<proteinExistence type="predicted"/>
<dbReference type="InterPro" id="IPR037045">
    <property type="entry name" value="S8pro/Inhibitor_I9_sf"/>
</dbReference>
<dbReference type="EMBL" id="CP136890">
    <property type="protein sequence ID" value="WOK94562.1"/>
    <property type="molecule type" value="Genomic_DNA"/>
</dbReference>
<dbReference type="GO" id="GO:0008233">
    <property type="term" value="F:peptidase activity"/>
    <property type="evidence" value="ECO:0007669"/>
    <property type="project" value="UniProtKB-KW"/>
</dbReference>
<feature type="signal peptide" evidence="1">
    <location>
        <begin position="1"/>
        <end position="23"/>
    </location>
</feature>
<dbReference type="GO" id="GO:0006508">
    <property type="term" value="P:proteolysis"/>
    <property type="evidence" value="ECO:0007669"/>
    <property type="project" value="UniProtKB-KW"/>
</dbReference>
<dbReference type="PANTHER" id="PTHR48222">
    <property type="entry name" value="PROTEINASE INHIBITOR, PROPEPTIDE"/>
    <property type="match status" value="1"/>
</dbReference>
<dbReference type="PANTHER" id="PTHR48222:SF4">
    <property type="entry name" value="PROTEINASE INHIBITOR, PROPEPTIDE"/>
    <property type="match status" value="1"/>
</dbReference>
<dbReference type="Proteomes" id="UP001327560">
    <property type="component" value="Chromosome 1"/>
</dbReference>
<keyword evidence="3" id="KW-0645">Protease</keyword>